<keyword evidence="4" id="KW-1185">Reference proteome</keyword>
<dbReference type="EMBL" id="OZ020096">
    <property type="protein sequence ID" value="CAK9256450.1"/>
    <property type="molecule type" value="Genomic_DNA"/>
</dbReference>
<dbReference type="Pfam" id="PF01852">
    <property type="entry name" value="START"/>
    <property type="match status" value="1"/>
</dbReference>
<reference evidence="3 4" key="1">
    <citation type="submission" date="2024-02" db="EMBL/GenBank/DDBJ databases">
        <authorList>
            <consortium name="ELIXIR-Norway"/>
            <consortium name="Elixir Norway"/>
        </authorList>
    </citation>
    <scope>NUCLEOTIDE SEQUENCE [LARGE SCALE GENOMIC DNA]</scope>
</reference>
<evidence type="ECO:0000313" key="4">
    <source>
        <dbReference type="Proteomes" id="UP001497444"/>
    </source>
</evidence>
<evidence type="ECO:0000313" key="3">
    <source>
        <dbReference type="EMBL" id="CAK9256450.1"/>
    </source>
</evidence>
<evidence type="ECO:0000256" key="1">
    <source>
        <dbReference type="SAM" id="MobiDB-lite"/>
    </source>
</evidence>
<dbReference type="InterPro" id="IPR042160">
    <property type="entry name" value="HD-Zip_IV"/>
</dbReference>
<name>A0ABP0VSN5_9BRYO</name>
<dbReference type="SMART" id="SM00234">
    <property type="entry name" value="START"/>
    <property type="match status" value="1"/>
</dbReference>
<proteinExistence type="predicted"/>
<dbReference type="PANTHER" id="PTHR45654:SF77">
    <property type="entry name" value="HOMEOBOX-LEUCINE ZIPPER PROTEIN MERISTEM L1"/>
    <property type="match status" value="1"/>
</dbReference>
<dbReference type="PANTHER" id="PTHR45654">
    <property type="entry name" value="HOMEOBOX-LEUCINE ZIPPER PROTEIN MERISTEM L1"/>
    <property type="match status" value="1"/>
</dbReference>
<dbReference type="PROSITE" id="PS50848">
    <property type="entry name" value="START"/>
    <property type="match status" value="1"/>
</dbReference>
<sequence>MPSVSIRPARITAAYEEQVVELAERAMAEFMHVSQAQSPLWFLPSPPDDHHAAEDNHDVPQQRMEQLNLAQYLRQFAEGTLAGIRRTRRGMKTEATRDRILVEADGPRIVESFMNPCTWMDTFACMVSRAEVLAILEAGVPGNRHGALLIMMAEMIPEAVSPSAYNVPTAARRLHFLRYCKQQQPGFWAIVDVSVDNLGSINPTAPPSSIRLRRRPSGVLIRSHDQGRGGRERCCQVTAVEHLEYYIADPAYELQPLMRTPVSSSELAFGSAQRWLTTLQHESPNLPMLESSPPPPLPPPPQQFRVAVPTLLNLAANRVAVHTTAANGDTAFTPGTNANDGAPNVHPYWHLDN</sequence>
<feature type="domain" description="START" evidence="2">
    <location>
        <begin position="12"/>
        <end position="288"/>
    </location>
</feature>
<evidence type="ECO:0000259" key="2">
    <source>
        <dbReference type="PROSITE" id="PS50848"/>
    </source>
</evidence>
<dbReference type="InterPro" id="IPR002913">
    <property type="entry name" value="START_lipid-bd_dom"/>
</dbReference>
<accession>A0ABP0VSN5</accession>
<dbReference type="Proteomes" id="UP001497444">
    <property type="component" value="Chromosome 1"/>
</dbReference>
<organism evidence="3 4">
    <name type="scientific">Sphagnum jensenii</name>
    <dbReference type="NCBI Taxonomy" id="128206"/>
    <lineage>
        <taxon>Eukaryota</taxon>
        <taxon>Viridiplantae</taxon>
        <taxon>Streptophyta</taxon>
        <taxon>Embryophyta</taxon>
        <taxon>Bryophyta</taxon>
        <taxon>Sphagnophytina</taxon>
        <taxon>Sphagnopsida</taxon>
        <taxon>Sphagnales</taxon>
        <taxon>Sphagnaceae</taxon>
        <taxon>Sphagnum</taxon>
    </lineage>
</organism>
<protein>
    <recommendedName>
        <fullName evidence="2">START domain-containing protein</fullName>
    </recommendedName>
</protein>
<gene>
    <name evidence="3" type="ORF">CSSPJE1EN1_LOCUS1928</name>
</gene>
<feature type="region of interest" description="Disordered" evidence="1">
    <location>
        <begin position="331"/>
        <end position="353"/>
    </location>
</feature>
<dbReference type="SUPFAM" id="SSF55961">
    <property type="entry name" value="Bet v1-like"/>
    <property type="match status" value="1"/>
</dbReference>